<dbReference type="AlphaFoldDB" id="A0A3S5CDW7"/>
<name>A0A3S5CDW7_9PLAT</name>
<dbReference type="Proteomes" id="UP000784294">
    <property type="component" value="Unassembled WGS sequence"/>
</dbReference>
<keyword evidence="3" id="KW-1185">Reference proteome</keyword>
<evidence type="ECO:0000313" key="3">
    <source>
        <dbReference type="Proteomes" id="UP000784294"/>
    </source>
</evidence>
<evidence type="ECO:0000256" key="1">
    <source>
        <dbReference type="SAM" id="MobiDB-lite"/>
    </source>
</evidence>
<feature type="region of interest" description="Disordered" evidence="1">
    <location>
        <begin position="94"/>
        <end position="131"/>
    </location>
</feature>
<feature type="compositionally biased region" description="Low complexity" evidence="1">
    <location>
        <begin position="94"/>
        <end position="110"/>
    </location>
</feature>
<gene>
    <name evidence="2" type="ORF">PXEA_LOCUS6691</name>
</gene>
<protein>
    <submittedName>
        <fullName evidence="2">Uncharacterized protein</fullName>
    </submittedName>
</protein>
<sequence>MNQSVRSTPWRRAPRVAAKQCHLRVAGANRPFSKECGWVEAREPDWRKDLGPSLATSSVWFGRRPITDRLAFVSPTPSPESTHPLLHTISALVSTSTSTSARGRGASRRPSVPRREQASRCLWIGQPAGEK</sequence>
<reference evidence="2" key="1">
    <citation type="submission" date="2018-11" db="EMBL/GenBank/DDBJ databases">
        <authorList>
            <consortium name="Pathogen Informatics"/>
        </authorList>
    </citation>
    <scope>NUCLEOTIDE SEQUENCE</scope>
</reference>
<accession>A0A3S5CDW7</accession>
<proteinExistence type="predicted"/>
<comment type="caution">
    <text evidence="2">The sequence shown here is derived from an EMBL/GenBank/DDBJ whole genome shotgun (WGS) entry which is preliminary data.</text>
</comment>
<organism evidence="2 3">
    <name type="scientific">Protopolystoma xenopodis</name>
    <dbReference type="NCBI Taxonomy" id="117903"/>
    <lineage>
        <taxon>Eukaryota</taxon>
        <taxon>Metazoa</taxon>
        <taxon>Spiralia</taxon>
        <taxon>Lophotrochozoa</taxon>
        <taxon>Platyhelminthes</taxon>
        <taxon>Monogenea</taxon>
        <taxon>Polyopisthocotylea</taxon>
        <taxon>Polystomatidea</taxon>
        <taxon>Polystomatidae</taxon>
        <taxon>Protopolystoma</taxon>
    </lineage>
</organism>
<evidence type="ECO:0000313" key="2">
    <source>
        <dbReference type="EMBL" id="VEL13251.1"/>
    </source>
</evidence>
<dbReference type="EMBL" id="CAAALY010017187">
    <property type="protein sequence ID" value="VEL13251.1"/>
    <property type="molecule type" value="Genomic_DNA"/>
</dbReference>